<dbReference type="PROSITE" id="PS50033">
    <property type="entry name" value="UBX"/>
    <property type="match status" value="1"/>
</dbReference>
<dbReference type="PANTHER" id="PTHR23333:SF20">
    <property type="entry name" value="NSFL1 COFACTOR P47"/>
    <property type="match status" value="1"/>
</dbReference>
<dbReference type="SMART" id="SM00166">
    <property type="entry name" value="UBX"/>
    <property type="match status" value="1"/>
</dbReference>
<accession>A0ABD2PE10</accession>
<organism evidence="5 6">
    <name type="scientific">Cryptolaemus montrouzieri</name>
    <dbReference type="NCBI Taxonomy" id="559131"/>
    <lineage>
        <taxon>Eukaryota</taxon>
        <taxon>Metazoa</taxon>
        <taxon>Ecdysozoa</taxon>
        <taxon>Arthropoda</taxon>
        <taxon>Hexapoda</taxon>
        <taxon>Insecta</taxon>
        <taxon>Pterygota</taxon>
        <taxon>Neoptera</taxon>
        <taxon>Endopterygota</taxon>
        <taxon>Coleoptera</taxon>
        <taxon>Polyphaga</taxon>
        <taxon>Cucujiformia</taxon>
        <taxon>Coccinelloidea</taxon>
        <taxon>Coccinellidae</taxon>
        <taxon>Scymninae</taxon>
        <taxon>Scymnini</taxon>
        <taxon>Cryptolaemus</taxon>
    </lineage>
</organism>
<dbReference type="SUPFAM" id="SSF46934">
    <property type="entry name" value="UBA-like"/>
    <property type="match status" value="1"/>
</dbReference>
<dbReference type="PROSITE" id="PS51399">
    <property type="entry name" value="SEP"/>
    <property type="match status" value="1"/>
</dbReference>
<dbReference type="AlphaFoldDB" id="A0ABD2PE10"/>
<dbReference type="Proteomes" id="UP001516400">
    <property type="component" value="Unassembled WGS sequence"/>
</dbReference>
<feature type="domain" description="UBX" evidence="2">
    <location>
        <begin position="302"/>
        <end position="378"/>
    </location>
</feature>
<feature type="region of interest" description="Disordered" evidence="1">
    <location>
        <begin position="45"/>
        <end position="113"/>
    </location>
</feature>
<sequence>MSDQDKSDKVTQFTAITGVTKERAEFFLDSAAWQVDIALANYYENDGEDQSDQDDVIETLPQRTDDLDLSPPTSERRTASTGNVRPKPRSKKTNSKFATLNTLAKDDDDEEEEGQAFYAGGSEHSGQQVLGPGKKKDIVSDMFKSVQEHGVEVVEHRAGSSTSRAFRGTGYKLGETSTDSVAVPGAAEPPQPSEVTLKLWRDGFSLNEGDLRPYTDPANKDFLESIRRGEIPQELRSGGAEVHLAMEDHRMDVFKTTVKKQKVFSGQGYTLGNPAPPVVGACREEDKPVNEQVAKEKLKLDNSQPVTNIQIRLADGSRMVAQFNHSHTVGEIRSYILAARPQYAMQNFNLLSSYPSKVLEDSQTITEAGIVNSAIMQKIV</sequence>
<evidence type="ECO:0000259" key="2">
    <source>
        <dbReference type="PROSITE" id="PS50033"/>
    </source>
</evidence>
<dbReference type="Gene3D" id="3.10.20.90">
    <property type="entry name" value="Phosphatidylinositol 3-kinase Catalytic Subunit, Chain A, domain 1"/>
    <property type="match status" value="1"/>
</dbReference>
<evidence type="ECO:0000259" key="3">
    <source>
        <dbReference type="PROSITE" id="PS50053"/>
    </source>
</evidence>
<dbReference type="InterPro" id="IPR036241">
    <property type="entry name" value="NSFL1C_SEP_dom_sf"/>
</dbReference>
<feature type="domain" description="SEP" evidence="4">
    <location>
        <begin position="192"/>
        <end position="255"/>
    </location>
</feature>
<dbReference type="SMART" id="SM00553">
    <property type="entry name" value="SEP"/>
    <property type="match status" value="1"/>
</dbReference>
<name>A0ABD2PE10_9CUCU</name>
<dbReference type="PANTHER" id="PTHR23333">
    <property type="entry name" value="UBX DOMAIN CONTAINING PROTEIN"/>
    <property type="match status" value="1"/>
</dbReference>
<protein>
    <recommendedName>
        <fullName evidence="7">NSFL1 cofactor p47</fullName>
    </recommendedName>
</protein>
<keyword evidence="6" id="KW-1185">Reference proteome</keyword>
<dbReference type="InterPro" id="IPR012989">
    <property type="entry name" value="SEP_domain"/>
</dbReference>
<dbReference type="Pfam" id="PF08059">
    <property type="entry name" value="SEP"/>
    <property type="match status" value="1"/>
</dbReference>
<evidence type="ECO:0000256" key="1">
    <source>
        <dbReference type="SAM" id="MobiDB-lite"/>
    </source>
</evidence>
<evidence type="ECO:0000313" key="5">
    <source>
        <dbReference type="EMBL" id="KAL3289029.1"/>
    </source>
</evidence>
<dbReference type="CDD" id="cd14348">
    <property type="entry name" value="UBA_p47"/>
    <property type="match status" value="1"/>
</dbReference>
<feature type="domain" description="Ubiquitin-like" evidence="3">
    <location>
        <begin position="307"/>
        <end position="380"/>
    </location>
</feature>
<dbReference type="SUPFAM" id="SSF54236">
    <property type="entry name" value="Ubiquitin-like"/>
    <property type="match status" value="1"/>
</dbReference>
<gene>
    <name evidence="5" type="ORF">HHI36_003472</name>
</gene>
<dbReference type="InterPro" id="IPR009060">
    <property type="entry name" value="UBA-like_sf"/>
</dbReference>
<dbReference type="Gene3D" id="1.10.8.10">
    <property type="entry name" value="DNA helicase RuvA subunit, C-terminal domain"/>
    <property type="match status" value="1"/>
</dbReference>
<dbReference type="InterPro" id="IPR000626">
    <property type="entry name" value="Ubiquitin-like_dom"/>
</dbReference>
<comment type="caution">
    <text evidence="5">The sequence shown here is derived from an EMBL/GenBank/DDBJ whole genome shotgun (WGS) entry which is preliminary data.</text>
</comment>
<evidence type="ECO:0008006" key="7">
    <source>
        <dbReference type="Google" id="ProtNLM"/>
    </source>
</evidence>
<evidence type="ECO:0000259" key="4">
    <source>
        <dbReference type="PROSITE" id="PS51399"/>
    </source>
</evidence>
<dbReference type="InterPro" id="IPR029071">
    <property type="entry name" value="Ubiquitin-like_domsf"/>
</dbReference>
<dbReference type="InterPro" id="IPR001012">
    <property type="entry name" value="UBX_dom"/>
</dbReference>
<dbReference type="Pfam" id="PF14555">
    <property type="entry name" value="UBA_4"/>
    <property type="match status" value="1"/>
</dbReference>
<proteinExistence type="predicted"/>
<dbReference type="Gene3D" id="3.30.420.210">
    <property type="entry name" value="SEP domain"/>
    <property type="match status" value="1"/>
</dbReference>
<evidence type="ECO:0000313" key="6">
    <source>
        <dbReference type="Proteomes" id="UP001516400"/>
    </source>
</evidence>
<dbReference type="EMBL" id="JABFTP020000185">
    <property type="protein sequence ID" value="KAL3289029.1"/>
    <property type="molecule type" value="Genomic_DNA"/>
</dbReference>
<dbReference type="Pfam" id="PF00789">
    <property type="entry name" value="UBX"/>
    <property type="match status" value="1"/>
</dbReference>
<dbReference type="SUPFAM" id="SSF102848">
    <property type="entry name" value="NSFL1 (p97 ATPase) cofactor p47, SEP domain"/>
    <property type="match status" value="1"/>
</dbReference>
<dbReference type="CDD" id="cd01770">
    <property type="entry name" value="UBX_UBXN2"/>
    <property type="match status" value="1"/>
</dbReference>
<dbReference type="PROSITE" id="PS50053">
    <property type="entry name" value="UBIQUITIN_2"/>
    <property type="match status" value="1"/>
</dbReference>
<reference evidence="5 6" key="1">
    <citation type="journal article" date="2021" name="BMC Biol.">
        <title>Horizontally acquired antibacterial genes associated with adaptive radiation of ladybird beetles.</title>
        <authorList>
            <person name="Li H.S."/>
            <person name="Tang X.F."/>
            <person name="Huang Y.H."/>
            <person name="Xu Z.Y."/>
            <person name="Chen M.L."/>
            <person name="Du X.Y."/>
            <person name="Qiu B.Y."/>
            <person name="Chen P.T."/>
            <person name="Zhang W."/>
            <person name="Slipinski A."/>
            <person name="Escalona H.E."/>
            <person name="Waterhouse R.M."/>
            <person name="Zwick A."/>
            <person name="Pang H."/>
        </authorList>
    </citation>
    <scope>NUCLEOTIDE SEQUENCE [LARGE SCALE GENOMIC DNA]</scope>
    <source>
        <strain evidence="5">SYSU2018</strain>
    </source>
</reference>
<feature type="compositionally biased region" description="Acidic residues" evidence="1">
    <location>
        <begin position="45"/>
        <end position="57"/>
    </location>
</feature>